<feature type="domain" description="SPT2 homolog N-terminal" evidence="6">
    <location>
        <begin position="1"/>
        <end position="90"/>
    </location>
</feature>
<evidence type="ECO:0000256" key="5">
    <source>
        <dbReference type="SAM" id="MobiDB-lite"/>
    </source>
</evidence>
<feature type="compositionally biased region" description="Basic and acidic residues" evidence="5">
    <location>
        <begin position="315"/>
        <end position="327"/>
    </location>
</feature>
<dbReference type="Pfam" id="PF22878">
    <property type="entry name" value="SPT2_N"/>
    <property type="match status" value="1"/>
</dbReference>
<dbReference type="InterPro" id="IPR054552">
    <property type="entry name" value="SPT2_N"/>
</dbReference>
<feature type="compositionally biased region" description="Polar residues" evidence="5">
    <location>
        <begin position="397"/>
        <end position="421"/>
    </location>
</feature>
<feature type="compositionally biased region" description="Low complexity" evidence="5">
    <location>
        <begin position="432"/>
        <end position="446"/>
    </location>
</feature>
<protein>
    <recommendedName>
        <fullName evidence="2">Protein SPT2 homolog</fullName>
    </recommendedName>
</protein>
<feature type="compositionally biased region" description="Pro residues" evidence="5">
    <location>
        <begin position="553"/>
        <end position="583"/>
    </location>
</feature>
<feature type="compositionally biased region" description="Polar residues" evidence="5">
    <location>
        <begin position="456"/>
        <end position="468"/>
    </location>
</feature>
<feature type="compositionally biased region" description="Acidic residues" evidence="5">
    <location>
        <begin position="124"/>
        <end position="147"/>
    </location>
</feature>
<dbReference type="PANTHER" id="PTHR22691:SF8">
    <property type="entry name" value="PROTEIN SPT2 HOMOLOG"/>
    <property type="match status" value="1"/>
</dbReference>
<keyword evidence="3 4" id="KW-0175">Coiled coil</keyword>
<reference evidence="8" key="1">
    <citation type="submission" date="2025-08" db="UniProtKB">
        <authorList>
            <consortium name="RefSeq"/>
        </authorList>
    </citation>
    <scope>IDENTIFICATION</scope>
</reference>
<evidence type="ECO:0000259" key="6">
    <source>
        <dbReference type="Pfam" id="PF22878"/>
    </source>
</evidence>
<dbReference type="GO" id="GO:0003677">
    <property type="term" value="F:DNA binding"/>
    <property type="evidence" value="ECO:0007669"/>
    <property type="project" value="TreeGrafter"/>
</dbReference>
<feature type="compositionally biased region" description="Basic and acidic residues" evidence="5">
    <location>
        <begin position="112"/>
        <end position="123"/>
    </location>
</feature>
<dbReference type="PANTHER" id="PTHR22691">
    <property type="entry name" value="YEAST SPT2-RELATED"/>
    <property type="match status" value="1"/>
</dbReference>
<organism evidence="7 8">
    <name type="scientific">Salmo salar</name>
    <name type="common">Atlantic salmon</name>
    <dbReference type="NCBI Taxonomy" id="8030"/>
    <lineage>
        <taxon>Eukaryota</taxon>
        <taxon>Metazoa</taxon>
        <taxon>Chordata</taxon>
        <taxon>Craniata</taxon>
        <taxon>Vertebrata</taxon>
        <taxon>Euteleostomi</taxon>
        <taxon>Actinopterygii</taxon>
        <taxon>Neopterygii</taxon>
        <taxon>Teleostei</taxon>
        <taxon>Protacanthopterygii</taxon>
        <taxon>Salmoniformes</taxon>
        <taxon>Salmonidae</taxon>
        <taxon>Salmoninae</taxon>
        <taxon>Salmo</taxon>
    </lineage>
</organism>
<dbReference type="SMART" id="SM00784">
    <property type="entry name" value="SPT2"/>
    <property type="match status" value="1"/>
</dbReference>
<dbReference type="RefSeq" id="XP_013979349.2">
    <property type="nucleotide sequence ID" value="XM_014123874.2"/>
</dbReference>
<dbReference type="GeneID" id="106560715"/>
<feature type="compositionally biased region" description="Basic and acidic residues" evidence="5">
    <location>
        <begin position="188"/>
        <end position="256"/>
    </location>
</feature>
<feature type="coiled-coil region" evidence="4">
    <location>
        <begin position="665"/>
        <end position="701"/>
    </location>
</feature>
<evidence type="ECO:0000256" key="3">
    <source>
        <dbReference type="ARBA" id="ARBA00023054"/>
    </source>
</evidence>
<feature type="compositionally biased region" description="Basic and acidic residues" evidence="5">
    <location>
        <begin position="71"/>
        <end position="93"/>
    </location>
</feature>
<name>A0A1S3KLY0_SALSA</name>
<dbReference type="GO" id="GO:0042393">
    <property type="term" value="F:histone binding"/>
    <property type="evidence" value="ECO:0007669"/>
    <property type="project" value="TreeGrafter"/>
</dbReference>
<evidence type="ECO:0000256" key="1">
    <source>
        <dbReference type="ARBA" id="ARBA00006461"/>
    </source>
</evidence>
<dbReference type="GO" id="GO:0005730">
    <property type="term" value="C:nucleolus"/>
    <property type="evidence" value="ECO:0007669"/>
    <property type="project" value="TreeGrafter"/>
</dbReference>
<proteinExistence type="inferred from homology"/>
<dbReference type="Pfam" id="PF08243">
    <property type="entry name" value="SPT2"/>
    <property type="match status" value="1"/>
</dbReference>
<comment type="similarity">
    <text evidence="1">Belongs to the SPT2 family.</text>
</comment>
<feature type="compositionally biased region" description="Pro residues" evidence="5">
    <location>
        <begin position="473"/>
        <end position="484"/>
    </location>
</feature>
<dbReference type="AlphaFoldDB" id="A0A1S3KLY0"/>
<feature type="compositionally biased region" description="Low complexity" evidence="5">
    <location>
        <begin position="331"/>
        <end position="343"/>
    </location>
</feature>
<keyword evidence="7" id="KW-1185">Reference proteome</keyword>
<feature type="compositionally biased region" description="Gly residues" evidence="5">
    <location>
        <begin position="486"/>
        <end position="501"/>
    </location>
</feature>
<dbReference type="CTD" id="144108"/>
<feature type="compositionally biased region" description="Low complexity" evidence="5">
    <location>
        <begin position="157"/>
        <end position="167"/>
    </location>
</feature>
<feature type="region of interest" description="Disordered" evidence="5">
    <location>
        <begin position="14"/>
        <end position="39"/>
    </location>
</feature>
<sequence>MDFENVLSIASQNQGLSSVPKRYSLQTGPPKKDPKVKGVNSAAVQAFLKKQEMESKKKEAMSMKKKEGLLAKRVELKSDRKARAMASRTKDNFRGYNGIPVVEEPKKRRSKGERGEEQQRSDTYDEDDEDTYEYEQTDSEPEPEPDPEPQIPRQAAPNSKPSKRPSGPSKPAPLPMNFAELLKLAQKKQFEPVEVKAKPSKKGEPERLRTADEIRELDLERKAKRLDKGSRDSRPQERERDRDGDRDRNRDGRDKSQASSSSSRKSTSDRDVRNGKQPHKSLSERPVPSGSGRKPKVPLPSCSSSERSHHGSAKPSRDRDRDRERPKAKPSQSSSSSLSGALSRKAPTKGASSQVSAKPATPRPTSAGHKPTATSDLNTPRKGNPSLTPGRPGSSGMKPSTALSSIQARPQGLGQNRPQQGGSLGQARASQGSSVRGGPTGGPSRPGKGEPARPGGSSTARPASNEQMRPTAVGPPRPGGPPQARPGGGSVQGRPGDGGVRPPGNAPSRPGGGGPVPRRPASSMGSGPGRPKCTLVAETISSKTFGGGRGAPPSRPGMPPSRPGMPPSRPGMPPSRPGMPPSRPGMQPSSMMRPQGTIRSPITSAYKRKYEDEEEYDSEMEDFIDDEGEDQETISKHIKEIFGYDRTKYKEESDYALKFMESSWKDQQKEEARSLRLGIKEDEEELRLEEEEMKKENANECETKKSLRTLKFNTQTQCSHFLECVCVCLGGGGNLPLDVAPESV</sequence>
<accession>A0A1S3KLY0</accession>
<dbReference type="GO" id="GO:0006334">
    <property type="term" value="P:nucleosome assembly"/>
    <property type="evidence" value="ECO:0007669"/>
    <property type="project" value="TreeGrafter"/>
</dbReference>
<dbReference type="GO" id="GO:0006360">
    <property type="term" value="P:transcription by RNA polymerase I"/>
    <property type="evidence" value="ECO:0007669"/>
    <property type="project" value="TreeGrafter"/>
</dbReference>
<feature type="compositionally biased region" description="Low complexity" evidence="5">
    <location>
        <begin position="584"/>
        <end position="594"/>
    </location>
</feature>
<evidence type="ECO:0000313" key="7">
    <source>
        <dbReference type="Proteomes" id="UP001652741"/>
    </source>
</evidence>
<feature type="region of interest" description="Disordered" evidence="5">
    <location>
        <begin position="71"/>
        <end position="619"/>
    </location>
</feature>
<gene>
    <name evidence="8" type="primary">spty2d1</name>
</gene>
<dbReference type="KEGG" id="sasa:106560715"/>
<evidence type="ECO:0000256" key="2">
    <source>
        <dbReference type="ARBA" id="ARBA00013786"/>
    </source>
</evidence>
<evidence type="ECO:0000313" key="8">
    <source>
        <dbReference type="RefSeq" id="XP_013979349.2"/>
    </source>
</evidence>
<dbReference type="InterPro" id="IPR013256">
    <property type="entry name" value="Chromatin_SPT2"/>
</dbReference>
<evidence type="ECO:0000256" key="4">
    <source>
        <dbReference type="SAM" id="Coils"/>
    </source>
</evidence>
<dbReference type="Proteomes" id="UP001652741">
    <property type="component" value="Chromosome ssa10"/>
</dbReference>